<feature type="transmembrane region" description="Helical" evidence="1">
    <location>
        <begin position="85"/>
        <end position="110"/>
    </location>
</feature>
<keyword evidence="1" id="KW-0812">Transmembrane</keyword>
<evidence type="ECO:0000313" key="3">
    <source>
        <dbReference type="Proteomes" id="UP000335415"/>
    </source>
</evidence>
<reference evidence="2 3" key="1">
    <citation type="submission" date="2019-09" db="EMBL/GenBank/DDBJ databases">
        <authorList>
            <person name="Li Y."/>
        </authorList>
    </citation>
    <scope>NUCLEOTIDE SEQUENCE [LARGE SCALE GENOMIC DNA]</scope>
    <source>
        <strain evidence="2 3">L3-3HA</strain>
    </source>
</reference>
<feature type="transmembrane region" description="Helical" evidence="1">
    <location>
        <begin position="42"/>
        <end position="64"/>
    </location>
</feature>
<name>A0A5J5G1J9_9GAMM</name>
<sequence length="138" mass="14494">MAASVEKRGARLTAVLLVLLASLLYVPGYALSKQLVLVYGCSALQLTFLRCSLVLACGIGLIAAPVSRLSWRRIGFPASAFEQRAAALVGPNVLSIMSYSLTSITGASALAFSTPLMLTLMGALLLAESVSLFHWCGC</sequence>
<keyword evidence="3" id="KW-1185">Reference proteome</keyword>
<organism evidence="2 3">
    <name type="scientific">Affinibrenneria salicis</name>
    <dbReference type="NCBI Taxonomy" id="2590031"/>
    <lineage>
        <taxon>Bacteria</taxon>
        <taxon>Pseudomonadati</taxon>
        <taxon>Pseudomonadota</taxon>
        <taxon>Gammaproteobacteria</taxon>
        <taxon>Enterobacterales</taxon>
        <taxon>Pectobacteriaceae</taxon>
        <taxon>Affinibrenneria</taxon>
    </lineage>
</organism>
<dbReference type="Proteomes" id="UP000335415">
    <property type="component" value="Unassembled WGS sequence"/>
</dbReference>
<feature type="transmembrane region" description="Helical" evidence="1">
    <location>
        <begin position="116"/>
        <end position="136"/>
    </location>
</feature>
<protein>
    <recommendedName>
        <fullName evidence="4">EamA domain-containing protein</fullName>
    </recommendedName>
</protein>
<dbReference type="OrthoDB" id="9815809at2"/>
<evidence type="ECO:0000256" key="1">
    <source>
        <dbReference type="SAM" id="Phobius"/>
    </source>
</evidence>
<dbReference type="RefSeq" id="WP_150434823.1">
    <property type="nucleotide sequence ID" value="NZ_VYKJ01000004.1"/>
</dbReference>
<dbReference type="AlphaFoldDB" id="A0A5J5G1J9"/>
<keyword evidence="1" id="KW-1133">Transmembrane helix</keyword>
<evidence type="ECO:0000313" key="2">
    <source>
        <dbReference type="EMBL" id="KAA9000555.1"/>
    </source>
</evidence>
<comment type="caution">
    <text evidence="2">The sequence shown here is derived from an EMBL/GenBank/DDBJ whole genome shotgun (WGS) entry which is preliminary data.</text>
</comment>
<gene>
    <name evidence="2" type="ORF">FJU30_10015</name>
</gene>
<keyword evidence="1" id="KW-0472">Membrane</keyword>
<accession>A0A5J5G1J9</accession>
<dbReference type="EMBL" id="VYKJ01000004">
    <property type="protein sequence ID" value="KAA9000555.1"/>
    <property type="molecule type" value="Genomic_DNA"/>
</dbReference>
<proteinExistence type="predicted"/>
<evidence type="ECO:0008006" key="4">
    <source>
        <dbReference type="Google" id="ProtNLM"/>
    </source>
</evidence>